<accession>A0AC61QS73</accession>
<dbReference type="Proteomes" id="UP000308886">
    <property type="component" value="Unassembled WGS sequence"/>
</dbReference>
<reference evidence="1" key="1">
    <citation type="submission" date="2019-04" db="EMBL/GenBank/DDBJ databases">
        <title>Microbes associate with the intestines of laboratory mice.</title>
        <authorList>
            <person name="Navarre W."/>
            <person name="Wong E."/>
            <person name="Huang K."/>
            <person name="Tropini C."/>
            <person name="Ng K."/>
            <person name="Yu B."/>
        </authorList>
    </citation>
    <scope>NUCLEOTIDE SEQUENCE</scope>
    <source>
        <strain evidence="1">NM73_A23</strain>
    </source>
</reference>
<protein>
    <submittedName>
        <fullName evidence="1">Biotin/lipoyl-binding protein</fullName>
    </submittedName>
</protein>
<evidence type="ECO:0000313" key="2">
    <source>
        <dbReference type="Proteomes" id="UP000308886"/>
    </source>
</evidence>
<gene>
    <name evidence="1" type="ORF">E5358_03565</name>
</gene>
<organism evidence="1 2">
    <name type="scientific">Palleniella muris</name>
    <dbReference type="NCBI Taxonomy" id="3038145"/>
    <lineage>
        <taxon>Bacteria</taxon>
        <taxon>Pseudomonadati</taxon>
        <taxon>Bacteroidota</taxon>
        <taxon>Bacteroidia</taxon>
        <taxon>Bacteroidales</taxon>
        <taxon>Prevotellaceae</taxon>
        <taxon>Palleniella</taxon>
    </lineage>
</organism>
<keyword evidence="2" id="KW-1185">Reference proteome</keyword>
<name>A0AC61QS73_9BACT</name>
<proteinExistence type="predicted"/>
<dbReference type="EMBL" id="SRZC01000004">
    <property type="protein sequence ID" value="TGX83342.1"/>
    <property type="molecule type" value="Genomic_DNA"/>
</dbReference>
<sequence length="145" mass="15424">MATYQYTVEGTEYEVDILEVQDKVAKVTVNGVEFEVELKRALKPTTRPIQQVQAAPKATTPAAAPQPKPAMPAGAGQHVLAPLPGTINEIKVQVGDTVKQGDTVLILEAMKMQNNIEAEYDGQVTAVIVKVGDTVMEGAPLVTIG</sequence>
<comment type="caution">
    <text evidence="1">The sequence shown here is derived from an EMBL/GenBank/DDBJ whole genome shotgun (WGS) entry which is preliminary data.</text>
</comment>
<evidence type="ECO:0000313" key="1">
    <source>
        <dbReference type="EMBL" id="TGX83342.1"/>
    </source>
</evidence>